<protein>
    <submittedName>
        <fullName evidence="2">Uncharacterized protein</fullName>
    </submittedName>
</protein>
<feature type="region of interest" description="Disordered" evidence="1">
    <location>
        <begin position="1"/>
        <end position="61"/>
    </location>
</feature>
<name>A0A1E3RKT9_MYCFV</name>
<evidence type="ECO:0000256" key="1">
    <source>
        <dbReference type="SAM" id="MobiDB-lite"/>
    </source>
</evidence>
<keyword evidence="3" id="KW-1185">Reference proteome</keyword>
<organism evidence="2 3">
    <name type="scientific">Mycolicibacterium flavescens</name>
    <name type="common">Mycobacterium flavescens</name>
    <dbReference type="NCBI Taxonomy" id="1776"/>
    <lineage>
        <taxon>Bacteria</taxon>
        <taxon>Bacillati</taxon>
        <taxon>Actinomycetota</taxon>
        <taxon>Actinomycetes</taxon>
        <taxon>Mycobacteriales</taxon>
        <taxon>Mycobacteriaceae</taxon>
        <taxon>Mycolicibacterium</taxon>
    </lineage>
</organism>
<dbReference type="AlphaFoldDB" id="A0A1E3RKT9"/>
<feature type="compositionally biased region" description="Acidic residues" evidence="1">
    <location>
        <begin position="35"/>
        <end position="44"/>
    </location>
</feature>
<accession>A0A1E3RKT9</accession>
<dbReference type="RefSeq" id="WP_069413677.1">
    <property type="nucleotide sequence ID" value="NZ_JACKUL010000022.1"/>
</dbReference>
<comment type="caution">
    <text evidence="2">The sequence shown here is derived from an EMBL/GenBank/DDBJ whole genome shotgun (WGS) entry which is preliminary data.</text>
</comment>
<gene>
    <name evidence="2" type="ORF">BHQ18_11135</name>
</gene>
<reference evidence="3" key="1">
    <citation type="submission" date="2016-09" db="EMBL/GenBank/DDBJ databases">
        <authorList>
            <person name="Greninger A.L."/>
            <person name="Jerome K.R."/>
            <person name="Mcnair B."/>
            <person name="Wallis C."/>
            <person name="Fang F."/>
        </authorList>
    </citation>
    <scope>NUCLEOTIDE SEQUENCE [LARGE SCALE GENOMIC DNA]</scope>
    <source>
        <strain evidence="3">M6</strain>
    </source>
</reference>
<dbReference type="EMBL" id="MIHA01000007">
    <property type="protein sequence ID" value="ODQ90007.1"/>
    <property type="molecule type" value="Genomic_DNA"/>
</dbReference>
<dbReference type="STRING" id="1776.BHQ18_11135"/>
<dbReference type="Proteomes" id="UP000094053">
    <property type="component" value="Unassembled WGS sequence"/>
</dbReference>
<sequence>MSDEKKPETTETDAGPSGADDDVQSDPARGTSGEEHEEGVDWSDEGGAMPSGPADTGDHTQ</sequence>
<evidence type="ECO:0000313" key="3">
    <source>
        <dbReference type="Proteomes" id="UP000094053"/>
    </source>
</evidence>
<evidence type="ECO:0000313" key="2">
    <source>
        <dbReference type="EMBL" id="ODQ90007.1"/>
    </source>
</evidence>
<dbReference type="OrthoDB" id="5125216at2"/>
<proteinExistence type="predicted"/>